<dbReference type="KEGG" id="htq:FRZ44_35730"/>
<dbReference type="Pfam" id="PF05050">
    <property type="entry name" value="Methyltransf_21"/>
    <property type="match status" value="1"/>
</dbReference>
<dbReference type="InterPro" id="IPR029063">
    <property type="entry name" value="SAM-dependent_MTases_sf"/>
</dbReference>
<protein>
    <recommendedName>
        <fullName evidence="1">Methyltransferase FkbM domain-containing protein</fullName>
    </recommendedName>
</protein>
<dbReference type="EMBL" id="CP042906">
    <property type="protein sequence ID" value="QEX18268.1"/>
    <property type="molecule type" value="Genomic_DNA"/>
</dbReference>
<evidence type="ECO:0000313" key="3">
    <source>
        <dbReference type="Proteomes" id="UP000326202"/>
    </source>
</evidence>
<dbReference type="AlphaFoldDB" id="A0A5J6ML74"/>
<reference evidence="2 3" key="1">
    <citation type="submission" date="2019-08" db="EMBL/GenBank/DDBJ databases">
        <title>Hyperibacter terrae gen. nov., sp. nov. and Hyperibacter viscosus sp. nov., two new members in the family Rhodospirillaceae isolated from the rhizosphere of Hypericum perforatum.</title>
        <authorList>
            <person name="Noviana Z."/>
        </authorList>
    </citation>
    <scope>NUCLEOTIDE SEQUENCE [LARGE SCALE GENOMIC DNA]</scope>
    <source>
        <strain evidence="2 3">R5913</strain>
    </source>
</reference>
<dbReference type="InterPro" id="IPR006342">
    <property type="entry name" value="FkbM_mtfrase"/>
</dbReference>
<organism evidence="2 3">
    <name type="scientific">Hypericibacter terrae</name>
    <dbReference type="NCBI Taxonomy" id="2602015"/>
    <lineage>
        <taxon>Bacteria</taxon>
        <taxon>Pseudomonadati</taxon>
        <taxon>Pseudomonadota</taxon>
        <taxon>Alphaproteobacteria</taxon>
        <taxon>Rhodospirillales</taxon>
        <taxon>Dongiaceae</taxon>
        <taxon>Hypericibacter</taxon>
    </lineage>
</organism>
<feature type="domain" description="Methyltransferase FkbM" evidence="1">
    <location>
        <begin position="129"/>
        <end position="280"/>
    </location>
</feature>
<dbReference type="Gene3D" id="3.40.50.150">
    <property type="entry name" value="Vaccinia Virus protein VP39"/>
    <property type="match status" value="1"/>
</dbReference>
<evidence type="ECO:0000259" key="1">
    <source>
        <dbReference type="Pfam" id="PF05050"/>
    </source>
</evidence>
<dbReference type="SUPFAM" id="SSF53335">
    <property type="entry name" value="S-adenosyl-L-methionine-dependent methyltransferases"/>
    <property type="match status" value="1"/>
</dbReference>
<gene>
    <name evidence="2" type="ORF">FRZ44_35730</name>
</gene>
<keyword evidence="3" id="KW-1185">Reference proteome</keyword>
<evidence type="ECO:0000313" key="2">
    <source>
        <dbReference type="EMBL" id="QEX18268.1"/>
    </source>
</evidence>
<dbReference type="RefSeq" id="WP_151178447.1">
    <property type="nucleotide sequence ID" value="NZ_CP042906.1"/>
</dbReference>
<dbReference type="OrthoDB" id="7348357at2"/>
<dbReference type="Proteomes" id="UP000326202">
    <property type="component" value="Chromosome"/>
</dbReference>
<dbReference type="NCBIfam" id="TIGR01444">
    <property type="entry name" value="fkbM_fam"/>
    <property type="match status" value="1"/>
</dbReference>
<proteinExistence type="predicted"/>
<sequence length="357" mass="39761">MSTDPVERLIDALGAIGKDEELRVRFVQLLRQAEVRLARPGLDVRDEVTGPIVDALHQCLGPMHKRLASGVDFHFHYRSRIAREFVLAQDAQPDHVWEPQATRLLLQLGRAAHNVLIGGAKGGDQAVPLAREIRGFGVVHCFEPDPEQMTMLRHNAAVNGLDNLRFNRLGLWGKDQANLRLLREKGVTRLEPAAPGSEDAFASATIVTYAGAQRIDKLELIKLDIAGAELTTLISAERFLSQPKGKAPNLVFKVHRHHTDWSRGLDNTEICRYLSGFGYHLFAVRDYESNVPMSRQAIELIRPEETYLDGPPHGFNMLAVKDEAIMANPLFRFVSGVSPRLLKHSDPRLHQPLAGAA</sequence>
<name>A0A5J6ML74_9PROT</name>
<accession>A0A5J6ML74</accession>